<dbReference type="SUPFAM" id="SSF55785">
    <property type="entry name" value="PYP-like sensor domain (PAS domain)"/>
    <property type="match status" value="1"/>
</dbReference>
<dbReference type="NCBIfam" id="TIGR00254">
    <property type="entry name" value="GGDEF"/>
    <property type="match status" value="1"/>
</dbReference>
<dbReference type="InterPro" id="IPR043128">
    <property type="entry name" value="Rev_trsase/Diguanyl_cyclase"/>
</dbReference>
<dbReference type="SUPFAM" id="SSF141868">
    <property type="entry name" value="EAL domain-like"/>
    <property type="match status" value="1"/>
</dbReference>
<gene>
    <name evidence="6" type="ORF">F1609_17990</name>
</gene>
<evidence type="ECO:0000259" key="4">
    <source>
        <dbReference type="PROSITE" id="PS50883"/>
    </source>
</evidence>
<accession>A0ABX0M4B9</accession>
<dbReference type="Proteomes" id="UP000819052">
    <property type="component" value="Unassembled WGS sequence"/>
</dbReference>
<dbReference type="SUPFAM" id="SSF52172">
    <property type="entry name" value="CheY-like"/>
    <property type="match status" value="1"/>
</dbReference>
<feature type="domain" description="GGDEF" evidence="5">
    <location>
        <begin position="190"/>
        <end position="323"/>
    </location>
</feature>
<dbReference type="Pfam" id="PF00072">
    <property type="entry name" value="Response_reg"/>
    <property type="match status" value="1"/>
</dbReference>
<dbReference type="InterPro" id="IPR001633">
    <property type="entry name" value="EAL_dom"/>
</dbReference>
<dbReference type="InterPro" id="IPR052155">
    <property type="entry name" value="Biofilm_reg_signaling"/>
</dbReference>
<dbReference type="Pfam" id="PF13188">
    <property type="entry name" value="PAS_8"/>
    <property type="match status" value="1"/>
</dbReference>
<dbReference type="CDD" id="cd01948">
    <property type="entry name" value="EAL"/>
    <property type="match status" value="1"/>
</dbReference>
<dbReference type="InterPro" id="IPR001789">
    <property type="entry name" value="Sig_transdc_resp-reg_receiver"/>
</dbReference>
<evidence type="ECO:0000259" key="5">
    <source>
        <dbReference type="PROSITE" id="PS50887"/>
    </source>
</evidence>
<dbReference type="Pfam" id="PF00563">
    <property type="entry name" value="EAL"/>
    <property type="match status" value="1"/>
</dbReference>
<dbReference type="InterPro" id="IPR029787">
    <property type="entry name" value="Nucleotide_cyclase"/>
</dbReference>
<dbReference type="SMART" id="SM00448">
    <property type="entry name" value="REC"/>
    <property type="match status" value="1"/>
</dbReference>
<proteinExistence type="predicted"/>
<feature type="domain" description="Response regulatory" evidence="3">
    <location>
        <begin position="601"/>
        <end position="716"/>
    </location>
</feature>
<keyword evidence="1" id="KW-0597">Phosphoprotein</keyword>
<dbReference type="SMART" id="SM00052">
    <property type="entry name" value="EAL"/>
    <property type="match status" value="1"/>
</dbReference>
<feature type="domain" description="EAL" evidence="4">
    <location>
        <begin position="332"/>
        <end position="586"/>
    </location>
</feature>
<dbReference type="Pfam" id="PF00990">
    <property type="entry name" value="GGDEF"/>
    <property type="match status" value="1"/>
</dbReference>
<evidence type="ECO:0000256" key="2">
    <source>
        <dbReference type="SAM" id="Coils"/>
    </source>
</evidence>
<dbReference type="InterPro" id="IPR035919">
    <property type="entry name" value="EAL_sf"/>
</dbReference>
<keyword evidence="2" id="KW-0175">Coiled coil</keyword>
<sequence length="863" mass="92394">MPLPRRPSHGQNARIFHRKTLMEVDTAHSSRPLAGAAAAAWAACANGVLLVDAGAAGLPILAVNPAFCRLHHSTEAGLVGASALLLGGNEPDNPLAAALRTAAAGGATESLLLRAGVCAPLCRWTISVAPAGPDAPRQLVCVVDDVTELYEQQALLAHLSTHDALTGLANRALFNERLQAAMAQAQATGGGVAVLCLALDGFNLVSESLGYVAADQLLISVAMRVQACMRAQDTLSRHGGNEFVLVLADVADSAQVHAVCEHIVRVIGAPFPVIGQSLHAGCSIGIARYPQDADDGVTLLRYADMALSHARGLGGNQLRFFAAEMNQRTAERAQMEAALRIALIEGQLQLQYQPLGDLQAGAICALEALVRWQHPVMGLIPAGRFIPLAEAAGLTIALGYWSLHRAMEDMAAWRSAGLAPVRVAINISPKQFRDAALPQAVADALASSGIAPAQLSLEITEAALMQDPLASDATLAQLKALGVGLTLDDFGTGYSSLNHLKRFPLDLVKIDCGLTGNIVTGADDAALVKTIISMAHHLGIEVAAEGVETEAQCDFLRRNMCDQIQGWFFSKPCDRDQVADMLAARHALPPHLLRIQKQPRTLLLVDDEQNIVSALKRLLRRDGYQILSANSGQEGLDVLAANEVDVIVSDQRMPGMIGADFLRAAKNLYPDTIRIMLSGYTELQSVTDAVNEGAIFKFLTKPWDDDQLRTHIAEAFRLKEIANDNERLNLELRTANHELAAANRRMEDVLRQKQQQITRDEISLNVARELLQFVPLAVIGLDDEGMVAFVNDAAERMFRQNGAILGNEAQIVLPELFPDGLAPSGSHQVDIDGRCFQVVAHPMGANSQSRGSLITISVCEETA</sequence>
<evidence type="ECO:0000313" key="6">
    <source>
        <dbReference type="EMBL" id="NHZ42043.1"/>
    </source>
</evidence>
<dbReference type="SUPFAM" id="SSF55073">
    <property type="entry name" value="Nucleotide cyclase"/>
    <property type="match status" value="1"/>
</dbReference>
<dbReference type="InterPro" id="IPR035965">
    <property type="entry name" value="PAS-like_dom_sf"/>
</dbReference>
<comment type="caution">
    <text evidence="6">The sequence shown here is derived from an EMBL/GenBank/DDBJ whole genome shotgun (WGS) entry which is preliminary data.</text>
</comment>
<evidence type="ECO:0000313" key="7">
    <source>
        <dbReference type="Proteomes" id="UP000819052"/>
    </source>
</evidence>
<dbReference type="PROSITE" id="PS50887">
    <property type="entry name" value="GGDEF"/>
    <property type="match status" value="1"/>
</dbReference>
<organism evidence="6 7">
    <name type="scientific">Massilia aquatica</name>
    <dbReference type="NCBI Taxonomy" id="2609000"/>
    <lineage>
        <taxon>Bacteria</taxon>
        <taxon>Pseudomonadati</taxon>
        <taxon>Pseudomonadota</taxon>
        <taxon>Betaproteobacteria</taxon>
        <taxon>Burkholderiales</taxon>
        <taxon>Oxalobacteraceae</taxon>
        <taxon>Telluria group</taxon>
        <taxon>Massilia</taxon>
    </lineage>
</organism>
<feature type="coiled-coil region" evidence="2">
    <location>
        <begin position="718"/>
        <end position="759"/>
    </location>
</feature>
<dbReference type="CDD" id="cd17569">
    <property type="entry name" value="REC_HupR-like"/>
    <property type="match status" value="1"/>
</dbReference>
<protein>
    <submittedName>
        <fullName evidence="6">EAL domain-containing protein</fullName>
    </submittedName>
</protein>
<dbReference type="Gene3D" id="3.40.50.2300">
    <property type="match status" value="1"/>
</dbReference>
<reference evidence="6 7" key="1">
    <citation type="submission" date="2019-09" db="EMBL/GenBank/DDBJ databases">
        <title>Taxonomy of Antarctic Massilia spp.: description of Massilia rubra sp. nov., Massilia aquatica sp. nov., Massilia mucilaginosa sp. nov., Massilia frigida sp. nov. isolated from streams, lakes and regoliths.</title>
        <authorList>
            <person name="Holochova P."/>
            <person name="Sedlacek I."/>
            <person name="Kralova S."/>
            <person name="Maslanova I."/>
            <person name="Busse H.-J."/>
            <person name="Stankova E."/>
            <person name="Vrbovska V."/>
            <person name="Kovarovic V."/>
            <person name="Bartak M."/>
            <person name="Svec P."/>
            <person name="Pantucek R."/>
        </authorList>
    </citation>
    <scope>NUCLEOTIDE SEQUENCE [LARGE SCALE GENOMIC DNA]</scope>
    <source>
        <strain evidence="6 7">CCM 8693</strain>
    </source>
</reference>
<evidence type="ECO:0000259" key="3">
    <source>
        <dbReference type="PROSITE" id="PS50110"/>
    </source>
</evidence>
<dbReference type="SMART" id="SM00267">
    <property type="entry name" value="GGDEF"/>
    <property type="match status" value="1"/>
</dbReference>
<dbReference type="Gene3D" id="3.30.70.270">
    <property type="match status" value="1"/>
</dbReference>
<dbReference type="PANTHER" id="PTHR44757">
    <property type="entry name" value="DIGUANYLATE CYCLASE DGCP"/>
    <property type="match status" value="1"/>
</dbReference>
<dbReference type="InterPro" id="IPR000160">
    <property type="entry name" value="GGDEF_dom"/>
</dbReference>
<dbReference type="PROSITE" id="PS50110">
    <property type="entry name" value="RESPONSE_REGULATORY"/>
    <property type="match status" value="1"/>
</dbReference>
<name>A0ABX0M4B9_9BURK</name>
<keyword evidence="7" id="KW-1185">Reference proteome</keyword>
<dbReference type="CDD" id="cd01949">
    <property type="entry name" value="GGDEF"/>
    <property type="match status" value="1"/>
</dbReference>
<dbReference type="EMBL" id="VVIW01000010">
    <property type="protein sequence ID" value="NHZ42043.1"/>
    <property type="molecule type" value="Genomic_DNA"/>
</dbReference>
<dbReference type="PROSITE" id="PS50883">
    <property type="entry name" value="EAL"/>
    <property type="match status" value="1"/>
</dbReference>
<evidence type="ECO:0000256" key="1">
    <source>
        <dbReference type="PROSITE-ProRule" id="PRU00169"/>
    </source>
</evidence>
<feature type="modified residue" description="4-aspartylphosphate" evidence="1">
    <location>
        <position position="650"/>
    </location>
</feature>
<dbReference type="Gene3D" id="3.30.450.20">
    <property type="entry name" value="PAS domain"/>
    <property type="match status" value="2"/>
</dbReference>
<dbReference type="InterPro" id="IPR000014">
    <property type="entry name" value="PAS"/>
</dbReference>
<dbReference type="PANTHER" id="PTHR44757:SF2">
    <property type="entry name" value="BIOFILM ARCHITECTURE MAINTENANCE PROTEIN MBAA"/>
    <property type="match status" value="1"/>
</dbReference>
<dbReference type="Gene3D" id="3.20.20.450">
    <property type="entry name" value="EAL domain"/>
    <property type="match status" value="1"/>
</dbReference>
<dbReference type="InterPro" id="IPR011006">
    <property type="entry name" value="CheY-like_superfamily"/>
</dbReference>